<reference evidence="1 2" key="1">
    <citation type="submission" date="2016-10" db="EMBL/GenBank/DDBJ databases">
        <authorList>
            <person name="de Groot N.N."/>
        </authorList>
    </citation>
    <scope>NUCLEOTIDE SEQUENCE [LARGE SCALE GENOMIC DNA]</scope>
    <source>
        <strain evidence="1 2">DSM 14858</strain>
    </source>
</reference>
<dbReference type="STRING" id="188906.SAMN04488526_1605"/>
<dbReference type="PANTHER" id="PTHR34129">
    <property type="entry name" value="BLR1139 PROTEIN"/>
    <property type="match status" value="1"/>
</dbReference>
<dbReference type="Proteomes" id="UP000199283">
    <property type="component" value="Unassembled WGS sequence"/>
</dbReference>
<protein>
    <submittedName>
        <fullName evidence="1">Uncharacterized conserved protein, DUF952 family</fullName>
    </submittedName>
</protein>
<keyword evidence="2" id="KW-1185">Reference proteome</keyword>
<proteinExistence type="predicted"/>
<name>A0A1H7L5B5_9RHOB</name>
<dbReference type="SUPFAM" id="SSF56399">
    <property type="entry name" value="ADP-ribosylation"/>
    <property type="match status" value="1"/>
</dbReference>
<sequence>MNAARLDVTEPHGHPGAMIYKLFRTPEWQALRAEGSSTGAPIDLSDGFIHFSTAEQVAETAVKHFAGVEGLWLIGVEDAVVADNLHWEISRGGAKFPHLYAPLRLDQVAWAQPLPMVGGVHVFPAGLM</sequence>
<dbReference type="Gene3D" id="3.20.170.20">
    <property type="entry name" value="Protein of unknown function DUF952"/>
    <property type="match status" value="1"/>
</dbReference>
<accession>A0A1H7L5B5</accession>
<organism evidence="1 2">
    <name type="scientific">Jannaschia helgolandensis</name>
    <dbReference type="NCBI Taxonomy" id="188906"/>
    <lineage>
        <taxon>Bacteria</taxon>
        <taxon>Pseudomonadati</taxon>
        <taxon>Pseudomonadota</taxon>
        <taxon>Alphaproteobacteria</taxon>
        <taxon>Rhodobacterales</taxon>
        <taxon>Roseobacteraceae</taxon>
        <taxon>Jannaschia</taxon>
    </lineage>
</organism>
<evidence type="ECO:0000313" key="2">
    <source>
        <dbReference type="Proteomes" id="UP000199283"/>
    </source>
</evidence>
<dbReference type="AlphaFoldDB" id="A0A1H7L5B5"/>
<gene>
    <name evidence="1" type="ORF">SAMN04488526_1605</name>
</gene>
<dbReference type="Pfam" id="PF06108">
    <property type="entry name" value="DUF952"/>
    <property type="match status" value="1"/>
</dbReference>
<dbReference type="InterPro" id="IPR009297">
    <property type="entry name" value="DUF952"/>
</dbReference>
<dbReference type="PANTHER" id="PTHR34129:SF1">
    <property type="entry name" value="DUF952 DOMAIN-CONTAINING PROTEIN"/>
    <property type="match status" value="1"/>
</dbReference>
<evidence type="ECO:0000313" key="1">
    <source>
        <dbReference type="EMBL" id="SEK93886.1"/>
    </source>
</evidence>
<dbReference type="EMBL" id="FNZQ01000002">
    <property type="protein sequence ID" value="SEK93886.1"/>
    <property type="molecule type" value="Genomic_DNA"/>
</dbReference>